<evidence type="ECO:0000256" key="5">
    <source>
        <dbReference type="ARBA" id="ARBA00022989"/>
    </source>
</evidence>
<evidence type="ECO:0000256" key="11">
    <source>
        <dbReference type="SAM" id="MobiDB-lite"/>
    </source>
</evidence>
<dbReference type="Pfam" id="PF07686">
    <property type="entry name" value="V-set"/>
    <property type="match status" value="1"/>
</dbReference>
<dbReference type="GO" id="GO:0071222">
    <property type="term" value="P:cellular response to lipopolysaccharide"/>
    <property type="evidence" value="ECO:0007669"/>
    <property type="project" value="TreeGrafter"/>
</dbReference>
<keyword evidence="9" id="KW-0325">Glycoprotein</keyword>
<keyword evidence="5" id="KW-1133">Transmembrane helix</keyword>
<dbReference type="InterPro" id="IPR000477">
    <property type="entry name" value="RT_dom"/>
</dbReference>
<dbReference type="GO" id="GO:0042102">
    <property type="term" value="P:positive regulation of T cell proliferation"/>
    <property type="evidence" value="ECO:0007669"/>
    <property type="project" value="TreeGrafter"/>
</dbReference>
<evidence type="ECO:0000256" key="2">
    <source>
        <dbReference type="ARBA" id="ARBA00022475"/>
    </source>
</evidence>
<keyword evidence="6" id="KW-0472">Membrane</keyword>
<dbReference type="SMART" id="SM00409">
    <property type="entry name" value="IG"/>
    <property type="match status" value="1"/>
</dbReference>
<evidence type="ECO:0000256" key="10">
    <source>
        <dbReference type="ARBA" id="ARBA00023319"/>
    </source>
</evidence>
<evidence type="ECO:0000313" key="14">
    <source>
        <dbReference type="EMBL" id="KAK3505883.1"/>
    </source>
</evidence>
<evidence type="ECO:0000256" key="6">
    <source>
        <dbReference type="ARBA" id="ARBA00023136"/>
    </source>
</evidence>
<dbReference type="InterPro" id="IPR036179">
    <property type="entry name" value="Ig-like_dom_sf"/>
</dbReference>
<comment type="subcellular location">
    <subcellularLocation>
        <location evidence="1">Cell membrane</location>
        <topology evidence="1">Single-pass type I membrane protein</topology>
    </subcellularLocation>
</comment>
<dbReference type="GO" id="GO:0009897">
    <property type="term" value="C:external side of plasma membrane"/>
    <property type="evidence" value="ECO:0007669"/>
    <property type="project" value="TreeGrafter"/>
</dbReference>
<keyword evidence="4" id="KW-0732">Signal</keyword>
<sequence length="400" mass="45253">FSIQHNHSSAPDRESESAGTNTSLCNWILDFLTGRPQSVRIGNSISSTTTLNTGTSQGCVLNPLLFTLLTQDCAAMHRSNHIIKFANDTTVVGLISKNDESAYREEVQRLTARCITAWFGNCTVSDRKTLQRIVRTAEKIIGDSLPSITDIYTTRCHLERGCDLSGDNNLEEITQHQSGSVLLPCSCSDLHTKPQKFIWETFRTGPLTEVLNDEHYRGRLQRFNNISPGNLSLLISDLREEDEGVYRCSTKKEYRDFQVYVKGTPPGVLRCGRPLVHGVGLFVWSQWKSSASEGSRMSAASTHERSSRPYPSQSMRYCSRDRTRLESRRARTWLLTGHSSPFRRVRQFEEGHMKGGTYAVRRREPKPIHHWIDLPDDLEQTDKLGTEFVAWQLEAEVTGG</sequence>
<keyword evidence="8" id="KW-0675">Receptor</keyword>
<name>A0AAE0PRG7_9TELE</name>
<evidence type="ECO:0000259" key="12">
    <source>
        <dbReference type="PROSITE" id="PS50835"/>
    </source>
</evidence>
<dbReference type="Proteomes" id="UP001274896">
    <property type="component" value="Unassembled WGS sequence"/>
</dbReference>
<feature type="domain" description="Reverse transcriptase" evidence="13">
    <location>
        <begin position="1"/>
        <end position="145"/>
    </location>
</feature>
<proteinExistence type="predicted"/>
<gene>
    <name evidence="14" type="ORF">QTP70_003697</name>
</gene>
<evidence type="ECO:0000256" key="7">
    <source>
        <dbReference type="ARBA" id="ARBA00023157"/>
    </source>
</evidence>
<evidence type="ECO:0000256" key="4">
    <source>
        <dbReference type="ARBA" id="ARBA00022729"/>
    </source>
</evidence>
<evidence type="ECO:0000313" key="15">
    <source>
        <dbReference type="Proteomes" id="UP001274896"/>
    </source>
</evidence>
<dbReference type="AlphaFoldDB" id="A0AAE0PRG7"/>
<evidence type="ECO:0008006" key="16">
    <source>
        <dbReference type="Google" id="ProtNLM"/>
    </source>
</evidence>
<dbReference type="PANTHER" id="PTHR25466:SF14">
    <property type="entry name" value="BUTYROPHILIN SUBFAMILY 2 MEMBER A2-LIKE-RELATED"/>
    <property type="match status" value="1"/>
</dbReference>
<keyword evidence="15" id="KW-1185">Reference proteome</keyword>
<evidence type="ECO:0000259" key="13">
    <source>
        <dbReference type="PROSITE" id="PS50878"/>
    </source>
</evidence>
<dbReference type="InterPro" id="IPR051713">
    <property type="entry name" value="T-cell_Activation_Regulation"/>
</dbReference>
<reference evidence="14" key="1">
    <citation type="submission" date="2023-06" db="EMBL/GenBank/DDBJ databases">
        <title>Male Hemibagrus guttatus genome.</title>
        <authorList>
            <person name="Bian C."/>
        </authorList>
    </citation>
    <scope>NUCLEOTIDE SEQUENCE</scope>
    <source>
        <strain evidence="14">Male_cb2023</strain>
        <tissue evidence="14">Muscle</tissue>
    </source>
</reference>
<dbReference type="GO" id="GO:0006955">
    <property type="term" value="P:immune response"/>
    <property type="evidence" value="ECO:0007669"/>
    <property type="project" value="TreeGrafter"/>
</dbReference>
<keyword evidence="7" id="KW-1015">Disulfide bond</keyword>
<dbReference type="InterPro" id="IPR013783">
    <property type="entry name" value="Ig-like_fold"/>
</dbReference>
<evidence type="ECO:0000256" key="9">
    <source>
        <dbReference type="ARBA" id="ARBA00023180"/>
    </source>
</evidence>
<dbReference type="GO" id="GO:0007166">
    <property type="term" value="P:cell surface receptor signaling pathway"/>
    <property type="evidence" value="ECO:0007669"/>
    <property type="project" value="TreeGrafter"/>
</dbReference>
<evidence type="ECO:0000256" key="1">
    <source>
        <dbReference type="ARBA" id="ARBA00004251"/>
    </source>
</evidence>
<keyword evidence="2" id="KW-1003">Cell membrane</keyword>
<keyword evidence="10" id="KW-0393">Immunoglobulin domain</keyword>
<feature type="domain" description="Ig-like" evidence="12">
    <location>
        <begin position="146"/>
        <end position="258"/>
    </location>
</feature>
<dbReference type="Gene3D" id="2.60.40.10">
    <property type="entry name" value="Immunoglobulins"/>
    <property type="match status" value="1"/>
</dbReference>
<dbReference type="GO" id="GO:0031295">
    <property type="term" value="P:T cell costimulation"/>
    <property type="evidence" value="ECO:0007669"/>
    <property type="project" value="TreeGrafter"/>
</dbReference>
<comment type="caution">
    <text evidence="14">The sequence shown here is derived from an EMBL/GenBank/DDBJ whole genome shotgun (WGS) entry which is preliminary data.</text>
</comment>
<dbReference type="PROSITE" id="PS50835">
    <property type="entry name" value="IG_LIKE"/>
    <property type="match status" value="1"/>
</dbReference>
<dbReference type="SUPFAM" id="SSF48726">
    <property type="entry name" value="Immunoglobulin"/>
    <property type="match status" value="1"/>
</dbReference>
<evidence type="ECO:0000256" key="8">
    <source>
        <dbReference type="ARBA" id="ARBA00023170"/>
    </source>
</evidence>
<keyword evidence="3" id="KW-0812">Transmembrane</keyword>
<dbReference type="InterPro" id="IPR003599">
    <property type="entry name" value="Ig_sub"/>
</dbReference>
<evidence type="ECO:0000256" key="3">
    <source>
        <dbReference type="ARBA" id="ARBA00022692"/>
    </source>
</evidence>
<organism evidence="14 15">
    <name type="scientific">Hemibagrus guttatus</name>
    <dbReference type="NCBI Taxonomy" id="175788"/>
    <lineage>
        <taxon>Eukaryota</taxon>
        <taxon>Metazoa</taxon>
        <taxon>Chordata</taxon>
        <taxon>Craniata</taxon>
        <taxon>Vertebrata</taxon>
        <taxon>Euteleostomi</taxon>
        <taxon>Actinopterygii</taxon>
        <taxon>Neopterygii</taxon>
        <taxon>Teleostei</taxon>
        <taxon>Ostariophysi</taxon>
        <taxon>Siluriformes</taxon>
        <taxon>Bagridae</taxon>
        <taxon>Hemibagrus</taxon>
    </lineage>
</organism>
<dbReference type="PANTHER" id="PTHR25466">
    <property type="entry name" value="T-LYMPHOCYTE ACTIVATION ANTIGEN"/>
    <property type="match status" value="1"/>
</dbReference>
<dbReference type="GO" id="GO:0042130">
    <property type="term" value="P:negative regulation of T cell proliferation"/>
    <property type="evidence" value="ECO:0007669"/>
    <property type="project" value="TreeGrafter"/>
</dbReference>
<dbReference type="EMBL" id="JAUCMX010000442">
    <property type="protein sequence ID" value="KAK3505883.1"/>
    <property type="molecule type" value="Genomic_DNA"/>
</dbReference>
<dbReference type="PROSITE" id="PS50878">
    <property type="entry name" value="RT_POL"/>
    <property type="match status" value="1"/>
</dbReference>
<accession>A0AAE0PRG7</accession>
<dbReference type="InterPro" id="IPR007110">
    <property type="entry name" value="Ig-like_dom"/>
</dbReference>
<feature type="non-terminal residue" evidence="14">
    <location>
        <position position="1"/>
    </location>
</feature>
<dbReference type="InterPro" id="IPR013106">
    <property type="entry name" value="Ig_V-set"/>
</dbReference>
<protein>
    <recommendedName>
        <fullName evidence="16">Ig-like domain-containing protein</fullName>
    </recommendedName>
</protein>
<feature type="region of interest" description="Disordered" evidence="11">
    <location>
        <begin position="295"/>
        <end position="315"/>
    </location>
</feature>